<sequence>MPELPEVERAVALISSVAKGKLIHHVDTFEDELVYSGLTHHQFAGEIAHRTIIHVARYGKYFYIQLDGEGRMPVFHFGMTGMLMVRGQPTPCYKSSPRNDPDAWPPRFVKFILFIREDHSSFTELAFCDARRLGRIRMVCSPSSDPPISDLGFDPILSMPSLEDFRRAVSTRTCPIKALLLDQSFSAGIGNYLADEILYQAQLHPEQRCNTLDACQILALHHQIADICRITVDVNADDTKYPPHWLFHHRWGKGKKTNQTMKLPSGEPATVKWITVGGRTSAYVVQVQKPYSREPQQDTGTADSSNVRDTSPRRSKRRRMT</sequence>
<dbReference type="Pfam" id="PF06831">
    <property type="entry name" value="H2TH"/>
    <property type="match status" value="1"/>
</dbReference>
<evidence type="ECO:0000256" key="9">
    <source>
        <dbReference type="ARBA" id="ARBA00023295"/>
    </source>
</evidence>
<keyword evidence="13" id="KW-1185">Reference proteome</keyword>
<evidence type="ECO:0000313" key="12">
    <source>
        <dbReference type="EMBL" id="KAF8446287.1"/>
    </source>
</evidence>
<dbReference type="GO" id="GO:0003906">
    <property type="term" value="F:DNA-(apurinic or apyrimidinic site) endonuclease activity"/>
    <property type="evidence" value="ECO:0007669"/>
    <property type="project" value="InterPro"/>
</dbReference>
<evidence type="ECO:0000256" key="4">
    <source>
        <dbReference type="ARBA" id="ARBA00022801"/>
    </source>
</evidence>
<reference evidence="12" key="1">
    <citation type="submission" date="2019-10" db="EMBL/GenBank/DDBJ databases">
        <authorList>
            <consortium name="DOE Joint Genome Institute"/>
            <person name="Kuo A."/>
            <person name="Miyauchi S."/>
            <person name="Kiss E."/>
            <person name="Drula E."/>
            <person name="Kohler A."/>
            <person name="Sanchez-Garcia M."/>
            <person name="Andreopoulos B."/>
            <person name="Barry K.W."/>
            <person name="Bonito G."/>
            <person name="Buee M."/>
            <person name="Carver A."/>
            <person name="Chen C."/>
            <person name="Cichocki N."/>
            <person name="Clum A."/>
            <person name="Culley D."/>
            <person name="Crous P.W."/>
            <person name="Fauchery L."/>
            <person name="Girlanda M."/>
            <person name="Hayes R."/>
            <person name="Keri Z."/>
            <person name="LaButti K."/>
            <person name="Lipzen A."/>
            <person name="Lombard V."/>
            <person name="Magnuson J."/>
            <person name="Maillard F."/>
            <person name="Morin E."/>
            <person name="Murat C."/>
            <person name="Nolan M."/>
            <person name="Ohm R."/>
            <person name="Pangilinan J."/>
            <person name="Pereira M."/>
            <person name="Perotto S."/>
            <person name="Peter M."/>
            <person name="Riley R."/>
            <person name="Sitrit Y."/>
            <person name="Stielow B."/>
            <person name="Szollosi G."/>
            <person name="Zifcakova L."/>
            <person name="Stursova M."/>
            <person name="Spatafora J.W."/>
            <person name="Tedersoo L."/>
            <person name="Vaario L.-M."/>
            <person name="Yamada A."/>
            <person name="Yan M."/>
            <person name="Wang P."/>
            <person name="Xu J."/>
            <person name="Bruns T."/>
            <person name="Baldrian P."/>
            <person name="Vilgalys R."/>
            <person name="Henrissat B."/>
            <person name="Grigoriev I.V."/>
            <person name="Hibbett D."/>
            <person name="Nagy L.G."/>
            <person name="Martin F.M."/>
        </authorList>
    </citation>
    <scope>NUCLEOTIDE SEQUENCE</scope>
    <source>
        <strain evidence="12">BED1</strain>
    </source>
</reference>
<dbReference type="Gene3D" id="1.10.8.50">
    <property type="match status" value="1"/>
</dbReference>
<accession>A0AAD4C1W9</accession>
<dbReference type="GO" id="GO:0003684">
    <property type="term" value="F:damaged DNA binding"/>
    <property type="evidence" value="ECO:0007669"/>
    <property type="project" value="InterPro"/>
</dbReference>
<reference evidence="12" key="2">
    <citation type="journal article" date="2020" name="Nat. Commun.">
        <title>Large-scale genome sequencing of mycorrhizal fungi provides insights into the early evolution of symbiotic traits.</title>
        <authorList>
            <person name="Miyauchi S."/>
            <person name="Kiss E."/>
            <person name="Kuo A."/>
            <person name="Drula E."/>
            <person name="Kohler A."/>
            <person name="Sanchez-Garcia M."/>
            <person name="Morin E."/>
            <person name="Andreopoulos B."/>
            <person name="Barry K.W."/>
            <person name="Bonito G."/>
            <person name="Buee M."/>
            <person name="Carver A."/>
            <person name="Chen C."/>
            <person name="Cichocki N."/>
            <person name="Clum A."/>
            <person name="Culley D."/>
            <person name="Crous P.W."/>
            <person name="Fauchery L."/>
            <person name="Girlanda M."/>
            <person name="Hayes R.D."/>
            <person name="Keri Z."/>
            <person name="LaButti K."/>
            <person name="Lipzen A."/>
            <person name="Lombard V."/>
            <person name="Magnuson J."/>
            <person name="Maillard F."/>
            <person name="Murat C."/>
            <person name="Nolan M."/>
            <person name="Ohm R.A."/>
            <person name="Pangilinan J."/>
            <person name="Pereira M.F."/>
            <person name="Perotto S."/>
            <person name="Peter M."/>
            <person name="Pfister S."/>
            <person name="Riley R."/>
            <person name="Sitrit Y."/>
            <person name="Stielow J.B."/>
            <person name="Szollosi G."/>
            <person name="Zifcakova L."/>
            <person name="Stursova M."/>
            <person name="Spatafora J.W."/>
            <person name="Tedersoo L."/>
            <person name="Vaario L.M."/>
            <person name="Yamada A."/>
            <person name="Yan M."/>
            <person name="Wang P."/>
            <person name="Xu J."/>
            <person name="Bruns T."/>
            <person name="Baldrian P."/>
            <person name="Vilgalys R."/>
            <person name="Dunand C."/>
            <person name="Henrissat B."/>
            <person name="Grigoriev I.V."/>
            <person name="Hibbett D."/>
            <person name="Nagy L.G."/>
            <person name="Martin F.M."/>
        </authorList>
    </citation>
    <scope>NUCLEOTIDE SEQUENCE</scope>
    <source>
        <strain evidence="12">BED1</strain>
    </source>
</reference>
<name>A0AAD4C1W9_BOLED</name>
<dbReference type="GO" id="GO:0016829">
    <property type="term" value="F:lyase activity"/>
    <property type="evidence" value="ECO:0007669"/>
    <property type="project" value="UniProtKB-KW"/>
</dbReference>
<protein>
    <submittedName>
        <fullName evidence="12">DNA glycosylase/AP lyase</fullName>
    </submittedName>
</protein>
<evidence type="ECO:0000256" key="8">
    <source>
        <dbReference type="ARBA" id="ARBA00023268"/>
    </source>
</evidence>
<comment type="catalytic activity">
    <reaction evidence="1">
        <text>Hydrolysis of DNA containing ring-opened 7-methylguanine residues, releasing 2,6-diamino-4-hydroxy-5-(N-methyl)formamidopyrimidine.</text>
        <dbReference type="EC" id="3.2.2.23"/>
    </reaction>
</comment>
<evidence type="ECO:0000256" key="3">
    <source>
        <dbReference type="ARBA" id="ARBA00022763"/>
    </source>
</evidence>
<keyword evidence="7 12" id="KW-0456">Lyase</keyword>
<dbReference type="GO" id="GO:0008270">
    <property type="term" value="F:zinc ion binding"/>
    <property type="evidence" value="ECO:0007669"/>
    <property type="project" value="InterPro"/>
</dbReference>
<dbReference type="PROSITE" id="PS51068">
    <property type="entry name" value="FPG_CAT"/>
    <property type="match status" value="1"/>
</dbReference>
<evidence type="ECO:0000256" key="2">
    <source>
        <dbReference type="ARBA" id="ARBA00009409"/>
    </source>
</evidence>
<dbReference type="Pfam" id="PF01149">
    <property type="entry name" value="Fapy_DNA_glyco"/>
    <property type="match status" value="1"/>
</dbReference>
<dbReference type="CDD" id="cd08972">
    <property type="entry name" value="PF_Nei_N"/>
    <property type="match status" value="1"/>
</dbReference>
<dbReference type="SMART" id="SM00898">
    <property type="entry name" value="Fapy_DNA_glyco"/>
    <property type="match status" value="1"/>
</dbReference>
<dbReference type="InterPro" id="IPR035937">
    <property type="entry name" value="FPG_N"/>
</dbReference>
<dbReference type="GO" id="GO:0006284">
    <property type="term" value="P:base-excision repair"/>
    <property type="evidence" value="ECO:0007669"/>
    <property type="project" value="InterPro"/>
</dbReference>
<dbReference type="Gene3D" id="3.20.190.10">
    <property type="entry name" value="MutM-like, N-terminal"/>
    <property type="match status" value="1"/>
</dbReference>
<evidence type="ECO:0000256" key="5">
    <source>
        <dbReference type="ARBA" id="ARBA00023125"/>
    </source>
</evidence>
<dbReference type="FunFam" id="1.10.8.50:FF:000009">
    <property type="entry name" value="Formamidopyrimidine-DNA glycosylase"/>
    <property type="match status" value="1"/>
</dbReference>
<evidence type="ECO:0000256" key="6">
    <source>
        <dbReference type="ARBA" id="ARBA00023204"/>
    </source>
</evidence>
<keyword evidence="9" id="KW-0326">Glycosidase</keyword>
<dbReference type="SUPFAM" id="SSF46946">
    <property type="entry name" value="S13-like H2TH domain"/>
    <property type="match status" value="1"/>
</dbReference>
<dbReference type="SUPFAM" id="SSF81624">
    <property type="entry name" value="N-terminal domain of MutM-like DNA repair proteins"/>
    <property type="match status" value="1"/>
</dbReference>
<dbReference type="InterPro" id="IPR010979">
    <property type="entry name" value="Ribosomal_uS13-like_H2TH"/>
</dbReference>
<keyword evidence="4" id="KW-0378">Hydrolase</keyword>
<keyword evidence="6" id="KW-0234">DNA repair</keyword>
<evidence type="ECO:0000256" key="1">
    <source>
        <dbReference type="ARBA" id="ARBA00001668"/>
    </source>
</evidence>
<organism evidence="12 13">
    <name type="scientific">Boletus edulis BED1</name>
    <dbReference type="NCBI Taxonomy" id="1328754"/>
    <lineage>
        <taxon>Eukaryota</taxon>
        <taxon>Fungi</taxon>
        <taxon>Dikarya</taxon>
        <taxon>Basidiomycota</taxon>
        <taxon>Agaricomycotina</taxon>
        <taxon>Agaricomycetes</taxon>
        <taxon>Agaricomycetidae</taxon>
        <taxon>Boletales</taxon>
        <taxon>Boletineae</taxon>
        <taxon>Boletaceae</taxon>
        <taxon>Boletoideae</taxon>
        <taxon>Boletus</taxon>
    </lineage>
</organism>
<dbReference type="PANTHER" id="PTHR22993:SF9">
    <property type="entry name" value="FORMAMIDOPYRIMIDINE-DNA GLYCOSYLASE"/>
    <property type="match status" value="1"/>
</dbReference>
<dbReference type="EMBL" id="WHUW01000005">
    <property type="protein sequence ID" value="KAF8446287.1"/>
    <property type="molecule type" value="Genomic_DNA"/>
</dbReference>
<evidence type="ECO:0000313" key="13">
    <source>
        <dbReference type="Proteomes" id="UP001194468"/>
    </source>
</evidence>
<dbReference type="SMART" id="SM01232">
    <property type="entry name" value="H2TH"/>
    <property type="match status" value="1"/>
</dbReference>
<dbReference type="GO" id="GO:0008534">
    <property type="term" value="F:oxidized purine nucleobase lesion DNA N-glycosylase activity"/>
    <property type="evidence" value="ECO:0007669"/>
    <property type="project" value="UniProtKB-EC"/>
</dbReference>
<evidence type="ECO:0000256" key="7">
    <source>
        <dbReference type="ARBA" id="ARBA00023239"/>
    </source>
</evidence>
<comment type="similarity">
    <text evidence="2">Belongs to the FPG family.</text>
</comment>
<evidence type="ECO:0000259" key="11">
    <source>
        <dbReference type="PROSITE" id="PS51068"/>
    </source>
</evidence>
<dbReference type="InterPro" id="IPR012319">
    <property type="entry name" value="FPG_cat"/>
</dbReference>
<gene>
    <name evidence="12" type="ORF">L210DRAFT_3474935</name>
</gene>
<evidence type="ECO:0000256" key="10">
    <source>
        <dbReference type="SAM" id="MobiDB-lite"/>
    </source>
</evidence>
<dbReference type="InterPro" id="IPR015886">
    <property type="entry name" value="H2TH_FPG"/>
</dbReference>
<dbReference type="GO" id="GO:0005634">
    <property type="term" value="C:nucleus"/>
    <property type="evidence" value="ECO:0007669"/>
    <property type="project" value="TreeGrafter"/>
</dbReference>
<feature type="domain" description="Formamidopyrimidine-DNA glycosylase catalytic" evidence="11">
    <location>
        <begin position="2"/>
        <end position="134"/>
    </location>
</feature>
<proteinExistence type="inferred from homology"/>
<dbReference type="PANTHER" id="PTHR22993">
    <property type="entry name" value="FORMAMIDOPYRIMIDINE-DNA GLYCOSYLASE"/>
    <property type="match status" value="1"/>
</dbReference>
<comment type="caution">
    <text evidence="12">The sequence shown here is derived from an EMBL/GenBank/DDBJ whole genome shotgun (WGS) entry which is preliminary data.</text>
</comment>
<keyword evidence="5" id="KW-0238">DNA-binding</keyword>
<feature type="compositionally biased region" description="Polar residues" evidence="10">
    <location>
        <begin position="297"/>
        <end position="307"/>
    </location>
</feature>
<dbReference type="AlphaFoldDB" id="A0AAD4C1W9"/>
<feature type="region of interest" description="Disordered" evidence="10">
    <location>
        <begin position="289"/>
        <end position="321"/>
    </location>
</feature>
<keyword evidence="8" id="KW-0511">Multifunctional enzyme</keyword>
<dbReference type="Proteomes" id="UP001194468">
    <property type="component" value="Unassembled WGS sequence"/>
</dbReference>
<keyword evidence="3" id="KW-0227">DNA damage</keyword>